<keyword evidence="6 10" id="KW-0592">Phosphate transport</keyword>
<dbReference type="eggNOG" id="COG0226">
    <property type="taxonomic scope" value="Bacteria"/>
</dbReference>
<dbReference type="PANTHER" id="PTHR30570">
    <property type="entry name" value="PERIPLASMIC PHOSPHATE BINDING COMPONENT OF PHOSPHATE ABC TRANSPORTER"/>
    <property type="match status" value="1"/>
</dbReference>
<evidence type="ECO:0000256" key="7">
    <source>
        <dbReference type="ARBA" id="ARBA00022729"/>
    </source>
</evidence>
<keyword evidence="9 10" id="KW-0449">Lipoprotein</keyword>
<dbReference type="RefSeq" id="WP_012303022.1">
    <property type="nucleotide sequence ID" value="NC_010424.1"/>
</dbReference>
<dbReference type="KEGG" id="dau:Daud_1956"/>
<evidence type="ECO:0000256" key="3">
    <source>
        <dbReference type="ARBA" id="ARBA00008725"/>
    </source>
</evidence>
<comment type="function">
    <text evidence="10">Involved in the system for phosphate transport across the cytoplasmic membrane.</text>
</comment>
<evidence type="ECO:0000313" key="13">
    <source>
        <dbReference type="Proteomes" id="UP000008544"/>
    </source>
</evidence>
<dbReference type="STRING" id="477974.Daud_1956"/>
<keyword evidence="8 10" id="KW-0564">Palmitate</keyword>
<accession>B1I5W7</accession>
<evidence type="ECO:0000256" key="8">
    <source>
        <dbReference type="ARBA" id="ARBA00023139"/>
    </source>
</evidence>
<reference evidence="13" key="1">
    <citation type="submission" date="2007-10" db="EMBL/GenBank/DDBJ databases">
        <title>Complete sequence of chromosome of Desulforudis audaxviator MP104C.</title>
        <authorList>
            <person name="Copeland A."/>
            <person name="Lucas S."/>
            <person name="Lapidus A."/>
            <person name="Barry K."/>
            <person name="Glavina del Rio T."/>
            <person name="Dalin E."/>
            <person name="Tice H."/>
            <person name="Bruce D."/>
            <person name="Pitluck S."/>
            <person name="Lowry S.R."/>
            <person name="Larimer F."/>
            <person name="Land M.L."/>
            <person name="Hauser L."/>
            <person name="Kyrpides N."/>
            <person name="Ivanova N.N."/>
            <person name="Richardson P."/>
        </authorList>
    </citation>
    <scope>NUCLEOTIDE SEQUENCE [LARGE SCALE GENOMIC DNA]</scope>
    <source>
        <strain evidence="13">MP104C</strain>
    </source>
</reference>
<sequence length="283" mass="29412">MFKSKWMIVLVLTLFAVSVLAGCGGGQQAAPPAPTPGAGGELQGSITIAGSTSVQPVSEELAKAFMAKHPKVTVSVQAGGSGQGIKAAIDGIADIGASSRPLKDDEAAQVHQTQICSDGIAVIVHPSNEVSGLTLEQVKRIYAGEITNWKEVGGRDKAIAVVTREEGSGTRGAFEEMVMGKEARISVRAIVQPSSGGVKAAVAGNPNAIGYTSIGYLDTTVKTVEVDGVAPTAENIRNGTYKISRPFLYLTRGEPSGLVKEYIDFCLGPEGQEIVAQDYVPVK</sequence>
<name>B1I5W7_DESAP</name>
<protein>
    <recommendedName>
        <fullName evidence="10">Phosphate-binding protein</fullName>
    </recommendedName>
</protein>
<dbReference type="InterPro" id="IPR050811">
    <property type="entry name" value="Phosphate_ABC_transporter"/>
</dbReference>
<keyword evidence="13" id="KW-1185">Reference proteome</keyword>
<dbReference type="Proteomes" id="UP000008544">
    <property type="component" value="Chromosome"/>
</dbReference>
<keyword evidence="10" id="KW-0472">Membrane</keyword>
<dbReference type="SUPFAM" id="SSF53850">
    <property type="entry name" value="Periplasmic binding protein-like II"/>
    <property type="match status" value="1"/>
</dbReference>
<comment type="subunit">
    <text evidence="4 10">The complex is composed of two ATP-binding proteins (PstB), two transmembrane proteins (PstC and PstA) and a solute-binding protein (PstS).</text>
</comment>
<evidence type="ECO:0000256" key="10">
    <source>
        <dbReference type="RuleBase" id="RU367119"/>
    </source>
</evidence>
<keyword evidence="7 10" id="KW-0732">Signal</keyword>
<evidence type="ECO:0000256" key="1">
    <source>
        <dbReference type="ARBA" id="ARBA00002841"/>
    </source>
</evidence>
<dbReference type="PANTHER" id="PTHR30570:SF1">
    <property type="entry name" value="PHOSPHATE-BINDING PROTEIN PSTS"/>
    <property type="match status" value="1"/>
</dbReference>
<dbReference type="PROSITE" id="PS51257">
    <property type="entry name" value="PROKAR_LIPOPROTEIN"/>
    <property type="match status" value="1"/>
</dbReference>
<dbReference type="InterPro" id="IPR024370">
    <property type="entry name" value="PBP_domain"/>
</dbReference>
<evidence type="ECO:0000313" key="12">
    <source>
        <dbReference type="EMBL" id="ACA60447.1"/>
    </source>
</evidence>
<comment type="subcellular location">
    <subcellularLocation>
        <location evidence="2 10">Cell membrane</location>
        <topology evidence="2 10">Lipid-anchor</topology>
    </subcellularLocation>
</comment>
<evidence type="ECO:0000256" key="4">
    <source>
        <dbReference type="ARBA" id="ARBA00011529"/>
    </source>
</evidence>
<feature type="chain" id="PRO_5039751310" description="Phosphate-binding protein" evidence="10">
    <location>
        <begin position="22"/>
        <end position="283"/>
    </location>
</feature>
<dbReference type="Gene3D" id="3.40.190.10">
    <property type="entry name" value="Periplasmic binding protein-like II"/>
    <property type="match status" value="2"/>
</dbReference>
<dbReference type="GO" id="GO:0042301">
    <property type="term" value="F:phosphate ion binding"/>
    <property type="evidence" value="ECO:0007669"/>
    <property type="project" value="UniProtKB-UniRule"/>
</dbReference>
<evidence type="ECO:0000256" key="9">
    <source>
        <dbReference type="ARBA" id="ARBA00023288"/>
    </source>
</evidence>
<dbReference type="Pfam" id="PF12849">
    <property type="entry name" value="PBP_like_2"/>
    <property type="match status" value="1"/>
</dbReference>
<dbReference type="OrthoDB" id="9790048at2"/>
<dbReference type="HOGENOM" id="CLU_026228_5_1_9"/>
<dbReference type="GO" id="GO:0005886">
    <property type="term" value="C:plasma membrane"/>
    <property type="evidence" value="ECO:0007669"/>
    <property type="project" value="UniProtKB-SubCell"/>
</dbReference>
<organism evidence="12 13">
    <name type="scientific">Desulforudis audaxviator (strain MP104C)</name>
    <dbReference type="NCBI Taxonomy" id="477974"/>
    <lineage>
        <taxon>Bacteria</taxon>
        <taxon>Bacillati</taxon>
        <taxon>Bacillota</taxon>
        <taxon>Clostridia</taxon>
        <taxon>Thermoanaerobacterales</taxon>
        <taxon>Candidatus Desulforudaceae</taxon>
        <taxon>Candidatus Desulforudis</taxon>
    </lineage>
</organism>
<proteinExistence type="inferred from homology"/>
<evidence type="ECO:0000256" key="5">
    <source>
        <dbReference type="ARBA" id="ARBA00022448"/>
    </source>
</evidence>
<dbReference type="NCBIfam" id="TIGR02136">
    <property type="entry name" value="ptsS_2"/>
    <property type="match status" value="1"/>
</dbReference>
<keyword evidence="10" id="KW-1003">Cell membrane</keyword>
<feature type="domain" description="PBP" evidence="11">
    <location>
        <begin position="40"/>
        <end position="269"/>
    </location>
</feature>
<evidence type="ECO:0000256" key="2">
    <source>
        <dbReference type="ARBA" id="ARBA00004193"/>
    </source>
</evidence>
<comment type="similarity">
    <text evidence="3 10">Belongs to the PstS family.</text>
</comment>
<dbReference type="CDD" id="cd13653">
    <property type="entry name" value="PBP2_phosphate_like_1"/>
    <property type="match status" value="1"/>
</dbReference>
<feature type="signal peptide" evidence="10">
    <location>
        <begin position="1"/>
        <end position="21"/>
    </location>
</feature>
<reference evidence="12 13" key="2">
    <citation type="journal article" date="2008" name="Science">
        <title>Environmental genomics reveals a single-species ecosystem deep within Earth.</title>
        <authorList>
            <person name="Chivian D."/>
            <person name="Brodie E.L."/>
            <person name="Alm E.J."/>
            <person name="Culley D.E."/>
            <person name="Dehal P.S."/>
            <person name="Desantis T.Z."/>
            <person name="Gihring T.M."/>
            <person name="Lapidus A."/>
            <person name="Lin L.H."/>
            <person name="Lowry S.R."/>
            <person name="Moser D.P."/>
            <person name="Richardson P.M."/>
            <person name="Southam G."/>
            <person name="Wanger G."/>
            <person name="Pratt L.M."/>
            <person name="Andersen G.L."/>
            <person name="Hazen T.C."/>
            <person name="Brockman F.J."/>
            <person name="Arkin A.P."/>
            <person name="Onstott T.C."/>
        </authorList>
    </citation>
    <scope>NUCLEOTIDE SEQUENCE [LARGE SCALE GENOMIC DNA]</scope>
    <source>
        <strain evidence="12 13">MP104C</strain>
    </source>
</reference>
<comment type="function">
    <text evidence="1">Part of the ABC transporter complex PstSACB involved in phosphate import.</text>
</comment>
<dbReference type="AlphaFoldDB" id="B1I5W7"/>
<dbReference type="EMBL" id="CP000860">
    <property type="protein sequence ID" value="ACA60447.1"/>
    <property type="molecule type" value="Genomic_DNA"/>
</dbReference>
<dbReference type="GO" id="GO:0006817">
    <property type="term" value="P:phosphate ion transport"/>
    <property type="evidence" value="ECO:0007669"/>
    <property type="project" value="UniProtKB-UniRule"/>
</dbReference>
<keyword evidence="5 10" id="KW-0813">Transport</keyword>
<dbReference type="InterPro" id="IPR011862">
    <property type="entry name" value="Phos-bd"/>
</dbReference>
<gene>
    <name evidence="12" type="ordered locus">Daud_1956</name>
</gene>
<evidence type="ECO:0000256" key="6">
    <source>
        <dbReference type="ARBA" id="ARBA00022592"/>
    </source>
</evidence>
<evidence type="ECO:0000259" key="11">
    <source>
        <dbReference type="Pfam" id="PF12849"/>
    </source>
</evidence>